<sequence length="136" mass="14618">MSHAVGVAAAAATAAVLGIVSQELRTAKVAGSSMAPTFQTGSSILIERVSLFLGAVDRDWLTKRVVGVGGDWLYARDGRLVRVPTEHVWVEVSRDTRCRGTATAGCFSWPATPLNTKNGRYQRVKLATSVPLMYLI</sequence>
<dbReference type="InterPro" id="IPR019756">
    <property type="entry name" value="Pept_S26A_signal_pept_1_Ser-AS"/>
</dbReference>
<dbReference type="InterPro" id="IPR019533">
    <property type="entry name" value="Peptidase_S26"/>
</dbReference>
<accession>A0A0D3IC58</accession>
<reference evidence="3" key="2">
    <citation type="submission" date="2024-10" db="UniProtKB">
        <authorList>
            <consortium name="EnsemblProtists"/>
        </authorList>
    </citation>
    <scope>IDENTIFICATION</scope>
</reference>
<dbReference type="Proteomes" id="UP000013827">
    <property type="component" value="Unassembled WGS sequence"/>
</dbReference>
<dbReference type="GO" id="GO:0006465">
    <property type="term" value="P:signal peptide processing"/>
    <property type="evidence" value="ECO:0007669"/>
    <property type="project" value="InterPro"/>
</dbReference>
<protein>
    <recommendedName>
        <fullName evidence="5">Peptidase S26 domain-containing protein</fullName>
    </recommendedName>
</protein>
<dbReference type="GO" id="GO:0016020">
    <property type="term" value="C:membrane"/>
    <property type="evidence" value="ECO:0007669"/>
    <property type="project" value="InterPro"/>
</dbReference>
<evidence type="ECO:0000313" key="3">
    <source>
        <dbReference type="EnsemblProtists" id="EOD08843"/>
    </source>
</evidence>
<organism evidence="3 4">
    <name type="scientific">Emiliania huxleyi (strain CCMP1516)</name>
    <dbReference type="NCBI Taxonomy" id="280463"/>
    <lineage>
        <taxon>Eukaryota</taxon>
        <taxon>Haptista</taxon>
        <taxon>Haptophyta</taxon>
        <taxon>Prymnesiophyceae</taxon>
        <taxon>Isochrysidales</taxon>
        <taxon>Noelaerhabdaceae</taxon>
        <taxon>Emiliania</taxon>
    </lineage>
</organism>
<keyword evidence="2" id="KW-0378">Hydrolase</keyword>
<dbReference type="AlphaFoldDB" id="A0A0D3IC58"/>
<evidence type="ECO:0000256" key="1">
    <source>
        <dbReference type="ARBA" id="ARBA00022670"/>
    </source>
</evidence>
<dbReference type="GeneID" id="17254944"/>
<evidence type="ECO:0000313" key="4">
    <source>
        <dbReference type="Proteomes" id="UP000013827"/>
    </source>
</evidence>
<keyword evidence="4" id="KW-1185">Reference proteome</keyword>
<dbReference type="KEGG" id="ehx:EMIHUDRAFT_217133"/>
<name>A0A0D3IC58_EMIH1</name>
<dbReference type="InterPro" id="IPR036286">
    <property type="entry name" value="LexA/Signal_pep-like_sf"/>
</dbReference>
<proteinExistence type="predicted"/>
<dbReference type="HOGENOM" id="CLU_1879323_0_0_1"/>
<dbReference type="EnsemblProtists" id="EOD08843">
    <property type="protein sequence ID" value="EOD08843"/>
    <property type="gene ID" value="EMIHUDRAFT_217133"/>
</dbReference>
<dbReference type="PROSITE" id="PS00501">
    <property type="entry name" value="SPASE_I_1"/>
    <property type="match status" value="1"/>
</dbReference>
<evidence type="ECO:0008006" key="5">
    <source>
        <dbReference type="Google" id="ProtNLM"/>
    </source>
</evidence>
<reference evidence="4" key="1">
    <citation type="journal article" date="2013" name="Nature">
        <title>Pan genome of the phytoplankton Emiliania underpins its global distribution.</title>
        <authorList>
            <person name="Read B.A."/>
            <person name="Kegel J."/>
            <person name="Klute M.J."/>
            <person name="Kuo A."/>
            <person name="Lefebvre S.C."/>
            <person name="Maumus F."/>
            <person name="Mayer C."/>
            <person name="Miller J."/>
            <person name="Monier A."/>
            <person name="Salamov A."/>
            <person name="Young J."/>
            <person name="Aguilar M."/>
            <person name="Claverie J.M."/>
            <person name="Frickenhaus S."/>
            <person name="Gonzalez K."/>
            <person name="Herman E.K."/>
            <person name="Lin Y.C."/>
            <person name="Napier J."/>
            <person name="Ogata H."/>
            <person name="Sarno A.F."/>
            <person name="Shmutz J."/>
            <person name="Schroeder D."/>
            <person name="de Vargas C."/>
            <person name="Verret F."/>
            <person name="von Dassow P."/>
            <person name="Valentin K."/>
            <person name="Van de Peer Y."/>
            <person name="Wheeler G."/>
            <person name="Dacks J.B."/>
            <person name="Delwiche C.F."/>
            <person name="Dyhrman S.T."/>
            <person name="Glockner G."/>
            <person name="John U."/>
            <person name="Richards T."/>
            <person name="Worden A.Z."/>
            <person name="Zhang X."/>
            <person name="Grigoriev I.V."/>
            <person name="Allen A.E."/>
            <person name="Bidle K."/>
            <person name="Borodovsky M."/>
            <person name="Bowler C."/>
            <person name="Brownlee C."/>
            <person name="Cock J.M."/>
            <person name="Elias M."/>
            <person name="Gladyshev V.N."/>
            <person name="Groth M."/>
            <person name="Guda C."/>
            <person name="Hadaegh A."/>
            <person name="Iglesias-Rodriguez M.D."/>
            <person name="Jenkins J."/>
            <person name="Jones B.M."/>
            <person name="Lawson T."/>
            <person name="Leese F."/>
            <person name="Lindquist E."/>
            <person name="Lobanov A."/>
            <person name="Lomsadze A."/>
            <person name="Malik S.B."/>
            <person name="Marsh M.E."/>
            <person name="Mackinder L."/>
            <person name="Mock T."/>
            <person name="Mueller-Roeber B."/>
            <person name="Pagarete A."/>
            <person name="Parker M."/>
            <person name="Probert I."/>
            <person name="Quesneville H."/>
            <person name="Raines C."/>
            <person name="Rensing S.A."/>
            <person name="Riano-Pachon D.M."/>
            <person name="Richier S."/>
            <person name="Rokitta S."/>
            <person name="Shiraiwa Y."/>
            <person name="Soanes D.M."/>
            <person name="van der Giezen M."/>
            <person name="Wahlund T.M."/>
            <person name="Williams B."/>
            <person name="Wilson W."/>
            <person name="Wolfe G."/>
            <person name="Wurch L.L."/>
        </authorList>
    </citation>
    <scope>NUCLEOTIDE SEQUENCE</scope>
</reference>
<dbReference type="GO" id="GO:0004252">
    <property type="term" value="F:serine-type endopeptidase activity"/>
    <property type="evidence" value="ECO:0007669"/>
    <property type="project" value="InterPro"/>
</dbReference>
<dbReference type="RefSeq" id="XP_005761272.1">
    <property type="nucleotide sequence ID" value="XM_005761215.1"/>
</dbReference>
<evidence type="ECO:0000256" key="2">
    <source>
        <dbReference type="ARBA" id="ARBA00022801"/>
    </source>
</evidence>
<dbReference type="PaxDb" id="2903-EOD08843"/>
<dbReference type="SUPFAM" id="SSF51306">
    <property type="entry name" value="LexA/Signal peptidase"/>
    <property type="match status" value="1"/>
</dbReference>
<keyword evidence="1" id="KW-0645">Protease</keyword>
<dbReference type="CDD" id="cd06530">
    <property type="entry name" value="S26_SPase_I"/>
    <property type="match status" value="1"/>
</dbReference>